<accession>A0ABT2MJ98</accession>
<dbReference type="RefSeq" id="WP_368004569.1">
    <property type="nucleotide sequence ID" value="NZ_JAMXFF010000001.1"/>
</dbReference>
<protein>
    <submittedName>
        <fullName evidence="1">Uncharacterized protein</fullName>
    </submittedName>
</protein>
<sequence length="80" mass="9240">MPHLFYSQDLDPIIKIERLMTDVTLAQPGFKQRTLGARVHGNDSDKFGERILLGLLLVWIVHIIKIGDGYEQREDHNEKV</sequence>
<comment type="caution">
    <text evidence="1">The sequence shown here is derived from an EMBL/GenBank/DDBJ whole genome shotgun (WGS) entry which is preliminary data.</text>
</comment>
<organism evidence="1 2">
    <name type="scientific">Laspinema palackyanum D2a</name>
    <dbReference type="NCBI Taxonomy" id="2953684"/>
    <lineage>
        <taxon>Bacteria</taxon>
        <taxon>Bacillati</taxon>
        <taxon>Cyanobacteriota</taxon>
        <taxon>Cyanophyceae</taxon>
        <taxon>Oscillatoriophycideae</taxon>
        <taxon>Oscillatoriales</taxon>
        <taxon>Laspinemataceae</taxon>
        <taxon>Laspinema</taxon>
        <taxon>Laspinema palackyanum</taxon>
    </lineage>
</organism>
<evidence type="ECO:0000313" key="1">
    <source>
        <dbReference type="EMBL" id="MCT7964810.1"/>
    </source>
</evidence>
<keyword evidence="2" id="KW-1185">Reference proteome</keyword>
<proteinExistence type="predicted"/>
<dbReference type="EMBL" id="JAMXFF010000001">
    <property type="protein sequence ID" value="MCT7964810.1"/>
    <property type="molecule type" value="Genomic_DNA"/>
</dbReference>
<evidence type="ECO:0000313" key="2">
    <source>
        <dbReference type="Proteomes" id="UP001525890"/>
    </source>
</evidence>
<dbReference type="Proteomes" id="UP001525890">
    <property type="component" value="Unassembled WGS sequence"/>
</dbReference>
<reference evidence="1 2" key="1">
    <citation type="journal article" date="2022" name="Front. Microbiol.">
        <title>High genomic differentiation and limited gene flow indicate recent cryptic speciation within the genus Laspinema (cyanobacteria).</title>
        <authorList>
            <person name="Stanojkovic A."/>
            <person name="Skoupy S."/>
            <person name="Skaloud P."/>
            <person name="Dvorak P."/>
        </authorList>
    </citation>
    <scope>NUCLEOTIDE SEQUENCE [LARGE SCALE GENOMIC DNA]</scope>
    <source>
        <strain evidence="1 2">D2a</strain>
    </source>
</reference>
<gene>
    <name evidence="1" type="ORF">NG799_00515</name>
</gene>
<name>A0ABT2MJ98_9CYAN</name>